<gene>
    <name evidence="11" type="primary">SLC7A1_1</name>
    <name evidence="11" type="ORF">SK128_022738</name>
</gene>
<keyword evidence="6 9" id="KW-0472">Membrane</keyword>
<evidence type="ECO:0000313" key="12">
    <source>
        <dbReference type="Proteomes" id="UP001381693"/>
    </source>
</evidence>
<evidence type="ECO:0000313" key="11">
    <source>
        <dbReference type="EMBL" id="KAK7073297.1"/>
    </source>
</evidence>
<dbReference type="Proteomes" id="UP001381693">
    <property type="component" value="Unassembled WGS sequence"/>
</dbReference>
<evidence type="ECO:0000256" key="6">
    <source>
        <dbReference type="ARBA" id="ARBA00023136"/>
    </source>
</evidence>
<comment type="subcellular location">
    <subcellularLocation>
        <location evidence="1">Endomembrane system</location>
        <topology evidence="1">Multi-pass membrane protein</topology>
    </subcellularLocation>
</comment>
<keyword evidence="5 9" id="KW-1133">Transmembrane helix</keyword>
<dbReference type="InterPro" id="IPR029485">
    <property type="entry name" value="CAT_C"/>
</dbReference>
<dbReference type="GO" id="GO:0012505">
    <property type="term" value="C:endomembrane system"/>
    <property type="evidence" value="ECO:0007669"/>
    <property type="project" value="UniProtKB-SubCell"/>
</dbReference>
<protein>
    <submittedName>
        <fullName evidence="11">High affinity cationic amino acid transporter 1</fullName>
    </submittedName>
</protein>
<feature type="transmembrane region" description="Helical" evidence="9">
    <location>
        <begin position="158"/>
        <end position="175"/>
    </location>
</feature>
<feature type="transmembrane region" description="Helical" evidence="9">
    <location>
        <begin position="507"/>
        <end position="525"/>
    </location>
</feature>
<evidence type="ECO:0000259" key="10">
    <source>
        <dbReference type="Pfam" id="PF13906"/>
    </source>
</evidence>
<sequence length="1129" mass="122845">MPSFLQRITRKKIVDLGSSELNRALTLFDLTLLGIGSTVGVGFYVLAGNVARSIAGPAVVVSFLIAGIASLFAGLCYAEFGARVPKAGSAYIYSYVCVGELVAFVIGWNLLLEYVIGASSVARGYSGYVDALANNSMSEALKDAMPLDVDFLSDYPDFLAFGLCFFISALLAIGIKESSTMNNIFTGLNIIVIIYVIIAAATQADVANWQLTELDINETCEEKDEDGNDIEWGTGGFSPYGFPGIMRGAATCFFGFVGFDCIATTGEEAINPSRNIPLSISLSLFVIFLAYFGMASTLTLALAYCLQDPDAPLVEFFEALGWETAKWIVSIGAIFGFSASLIGVLLPLPRIVYAMANDGIIFRFLSKVNKRFKTPLLATMSSGLLAGIMAMFFDLESLVDMMSIGTLMAYTIVAVSVMLLRYVPESSNDPSSLLGAANGKKGSTAVGAYSTKNIMRQLLNMDNLQEPTEFSGSVASYATLVFSLLVGLLSLLLVVLQEKLYEADVGAIVGVCIVFILNVVVVFFIGRQPQSKKSLSFKVPFVPWLPALSSIVNVYLMFNLSPDTWIRFAVWMGIGFPIYFFYGICHSSEENRGKDGKFGLDNPGGPNDGSKNHLFVIPTIQVQLATPQNSAPNTPKTIHSEKIDPPPESSSAPSYEEMQMIGNEDPEKKDDTITKIEEDNAIAMLDEVVASRLSCISTDSSQEQPASSNDSEKPKDEVQSRELPPIPVENLVDEPDRNSEESNSVSSDPGYEPIGKVDSEKLQLASEGDFDSDQNDPHYQTIEEVKVQGETEQKSSLNGSDNDPENLKALLMAELLQKVSNPPHEDKNEAPYAKVIKKDKKTPDPLVVSTDQTDTEEALKRFSSAPIITSSLPSSPRTHHSTTSLGSVPSTPVTRRHPTKVLKRNSSFDLIPPSPLDSPLARRIDKFFIIPVKEPSLPGSDSNPQTKTEVKAANDENLNEEVQPKRNMFYVGSEDSLENLALPEDSQLSDYSREVKRLSNKETFLSLEGLDTIRERGESKVTIDDLPIDTSVSALENLAEITQKGSDENAIKLNEDINGQSQLSLNKEHNNSQNITTATTEKLNSVIELSNSRVDIDNPAKIEEIIKTTSPELASSEAKVSQLRSLFGS</sequence>
<feature type="transmembrane region" description="Helical" evidence="9">
    <location>
        <begin position="374"/>
        <end position="395"/>
    </location>
</feature>
<dbReference type="GO" id="GO:0061459">
    <property type="term" value="F:L-arginine transmembrane transporter activity"/>
    <property type="evidence" value="ECO:0007669"/>
    <property type="project" value="TreeGrafter"/>
</dbReference>
<dbReference type="Pfam" id="PF13906">
    <property type="entry name" value="AA_permease_C"/>
    <property type="match status" value="1"/>
</dbReference>
<dbReference type="GO" id="GO:0015189">
    <property type="term" value="F:L-lysine transmembrane transporter activity"/>
    <property type="evidence" value="ECO:0007669"/>
    <property type="project" value="TreeGrafter"/>
</dbReference>
<dbReference type="GO" id="GO:0005886">
    <property type="term" value="C:plasma membrane"/>
    <property type="evidence" value="ECO:0007669"/>
    <property type="project" value="TreeGrafter"/>
</dbReference>
<feature type="transmembrane region" description="Helical" evidence="9">
    <location>
        <begin position="284"/>
        <end position="307"/>
    </location>
</feature>
<feature type="transmembrane region" description="Helical" evidence="9">
    <location>
        <begin position="327"/>
        <end position="353"/>
    </location>
</feature>
<dbReference type="InterPro" id="IPR002293">
    <property type="entry name" value="AA/rel_permease1"/>
</dbReference>
<evidence type="ECO:0000256" key="8">
    <source>
        <dbReference type="SAM" id="MobiDB-lite"/>
    </source>
</evidence>
<evidence type="ECO:0000256" key="2">
    <source>
        <dbReference type="ARBA" id="ARBA00008572"/>
    </source>
</evidence>
<evidence type="ECO:0000256" key="4">
    <source>
        <dbReference type="ARBA" id="ARBA00022692"/>
    </source>
</evidence>
<keyword evidence="4 9" id="KW-0812">Transmembrane</keyword>
<feature type="region of interest" description="Disordered" evidence="8">
    <location>
        <begin position="627"/>
        <end position="670"/>
    </location>
</feature>
<feature type="compositionally biased region" description="Basic and acidic residues" evidence="8">
    <location>
        <begin position="781"/>
        <end position="793"/>
    </location>
</feature>
<evidence type="ECO:0000256" key="3">
    <source>
        <dbReference type="ARBA" id="ARBA00022448"/>
    </source>
</evidence>
<feature type="region of interest" description="Disordered" evidence="8">
    <location>
        <begin position="697"/>
        <end position="805"/>
    </location>
</feature>
<dbReference type="EMBL" id="JAXCGZ010013222">
    <property type="protein sequence ID" value="KAK7073297.1"/>
    <property type="molecule type" value="Genomic_DNA"/>
</dbReference>
<feature type="transmembrane region" description="Helical" evidence="9">
    <location>
        <begin position="564"/>
        <end position="584"/>
    </location>
</feature>
<dbReference type="FunFam" id="1.20.1740.10:FF:000050">
    <property type="entry name" value="MGC157082 protein"/>
    <property type="match status" value="1"/>
</dbReference>
<comment type="similarity">
    <text evidence="2">Belongs to the amino acid-polyamine-organocation (APC) superfamily. Cationic amino acid transporter (CAT) (TC 2.A.3.3) family.</text>
</comment>
<keyword evidence="12" id="KW-1185">Reference proteome</keyword>
<feature type="compositionally biased region" description="Polar residues" evidence="8">
    <location>
        <begin position="697"/>
        <end position="709"/>
    </location>
</feature>
<feature type="transmembrane region" description="Helical" evidence="9">
    <location>
        <begin position="187"/>
        <end position="204"/>
    </location>
</feature>
<name>A0AAN9A824_HALRR</name>
<feature type="transmembrane region" description="Helical" evidence="9">
    <location>
        <begin position="245"/>
        <end position="263"/>
    </location>
</feature>
<comment type="caution">
    <text evidence="11">The sequence shown here is derived from an EMBL/GenBank/DDBJ whole genome shotgun (WGS) entry which is preliminary data.</text>
</comment>
<dbReference type="GO" id="GO:0000064">
    <property type="term" value="F:L-ornithine transmembrane transporter activity"/>
    <property type="evidence" value="ECO:0007669"/>
    <property type="project" value="TreeGrafter"/>
</dbReference>
<keyword evidence="3" id="KW-0813">Transport</keyword>
<feature type="transmembrane region" description="Helical" evidence="9">
    <location>
        <begin position="21"/>
        <end position="46"/>
    </location>
</feature>
<feature type="transmembrane region" description="Helical" evidence="9">
    <location>
        <begin position="474"/>
        <end position="495"/>
    </location>
</feature>
<feature type="compositionally biased region" description="Basic and acidic residues" evidence="8">
    <location>
        <begin position="710"/>
        <end position="720"/>
    </location>
</feature>
<dbReference type="PANTHER" id="PTHR43243">
    <property type="entry name" value="INNER MEMBRANE TRANSPORTER YGJI-RELATED"/>
    <property type="match status" value="1"/>
</dbReference>
<dbReference type="FunFam" id="1.20.1740.10:FF:000024">
    <property type="entry name" value="High affinity cationic amino acid transporter 1"/>
    <property type="match status" value="1"/>
</dbReference>
<feature type="compositionally biased region" description="Low complexity" evidence="8">
    <location>
        <begin position="869"/>
        <end position="885"/>
    </location>
</feature>
<organism evidence="11 12">
    <name type="scientific">Halocaridina rubra</name>
    <name type="common">Hawaiian red shrimp</name>
    <dbReference type="NCBI Taxonomy" id="373956"/>
    <lineage>
        <taxon>Eukaryota</taxon>
        <taxon>Metazoa</taxon>
        <taxon>Ecdysozoa</taxon>
        <taxon>Arthropoda</taxon>
        <taxon>Crustacea</taxon>
        <taxon>Multicrustacea</taxon>
        <taxon>Malacostraca</taxon>
        <taxon>Eumalacostraca</taxon>
        <taxon>Eucarida</taxon>
        <taxon>Decapoda</taxon>
        <taxon>Pleocyemata</taxon>
        <taxon>Caridea</taxon>
        <taxon>Atyoidea</taxon>
        <taxon>Atyidae</taxon>
        <taxon>Halocaridina</taxon>
    </lineage>
</organism>
<dbReference type="PANTHER" id="PTHR43243:SF95">
    <property type="entry name" value="LD37241P"/>
    <property type="match status" value="1"/>
</dbReference>
<evidence type="ECO:0000256" key="7">
    <source>
        <dbReference type="ARBA" id="ARBA00023180"/>
    </source>
</evidence>
<evidence type="ECO:0000256" key="1">
    <source>
        <dbReference type="ARBA" id="ARBA00004127"/>
    </source>
</evidence>
<dbReference type="GO" id="GO:0097638">
    <property type="term" value="P:L-arginine import across plasma membrane"/>
    <property type="evidence" value="ECO:0007669"/>
    <property type="project" value="TreeGrafter"/>
</dbReference>
<feature type="compositionally biased region" description="Polar residues" evidence="8">
    <location>
        <begin position="627"/>
        <end position="637"/>
    </location>
</feature>
<evidence type="ECO:0000256" key="9">
    <source>
        <dbReference type="SAM" id="Phobius"/>
    </source>
</evidence>
<reference evidence="11 12" key="1">
    <citation type="submission" date="2023-11" db="EMBL/GenBank/DDBJ databases">
        <title>Halocaridina rubra genome assembly.</title>
        <authorList>
            <person name="Smith C."/>
        </authorList>
    </citation>
    <scope>NUCLEOTIDE SEQUENCE [LARGE SCALE GENOMIC DNA]</scope>
    <source>
        <strain evidence="11">EP-1</strain>
        <tissue evidence="11">Whole</tissue>
    </source>
</reference>
<accession>A0AAN9A824</accession>
<proteinExistence type="inferred from homology"/>
<dbReference type="Pfam" id="PF13520">
    <property type="entry name" value="AA_permease_2"/>
    <property type="match status" value="1"/>
</dbReference>
<feature type="transmembrane region" description="Helical" evidence="9">
    <location>
        <begin position="58"/>
        <end position="78"/>
    </location>
</feature>
<feature type="transmembrane region" description="Helical" evidence="9">
    <location>
        <begin position="90"/>
        <end position="111"/>
    </location>
</feature>
<feature type="transmembrane region" description="Helical" evidence="9">
    <location>
        <begin position="537"/>
        <end position="558"/>
    </location>
</feature>
<dbReference type="Gene3D" id="1.20.1740.10">
    <property type="entry name" value="Amino acid/polyamine transporter I"/>
    <property type="match status" value="2"/>
</dbReference>
<dbReference type="AlphaFoldDB" id="A0AAN9A824"/>
<keyword evidence="7" id="KW-0325">Glycoprotein</keyword>
<feature type="region of interest" description="Disordered" evidence="8">
    <location>
        <begin position="819"/>
        <end position="896"/>
    </location>
</feature>
<evidence type="ECO:0000256" key="5">
    <source>
        <dbReference type="ARBA" id="ARBA00022989"/>
    </source>
</evidence>
<feature type="domain" description="Cationic amino acid transporter C-terminal" evidence="10">
    <location>
        <begin position="537"/>
        <end position="587"/>
    </location>
</feature>